<proteinExistence type="predicted"/>
<dbReference type="AlphaFoldDB" id="A0A4Y7XAV2"/>
<dbReference type="Pfam" id="PF03695">
    <property type="entry name" value="UPF0149"/>
    <property type="match status" value="1"/>
</dbReference>
<dbReference type="OrthoDB" id="7008537at2"/>
<evidence type="ECO:0000313" key="2">
    <source>
        <dbReference type="Proteomes" id="UP000297834"/>
    </source>
</evidence>
<dbReference type="InterPro" id="IPR036255">
    <property type="entry name" value="YgfB-like_sf"/>
</dbReference>
<dbReference type="Gene3D" id="1.20.120.740">
    <property type="entry name" value="YgfB uncharacterised protein family UPF0149, PF03695"/>
    <property type="match status" value="1"/>
</dbReference>
<dbReference type="SUPFAM" id="SSF101327">
    <property type="entry name" value="YgfB-like"/>
    <property type="match status" value="1"/>
</dbReference>
<name>A0A4Y7XAV2_9GAMM</name>
<accession>A0A4Y7XAV2</accession>
<organism evidence="1 2">
    <name type="scientific">Alkanindiges illinoisensis</name>
    <dbReference type="NCBI Taxonomy" id="197183"/>
    <lineage>
        <taxon>Bacteria</taxon>
        <taxon>Pseudomonadati</taxon>
        <taxon>Pseudomonadota</taxon>
        <taxon>Gammaproteobacteria</taxon>
        <taxon>Moraxellales</taxon>
        <taxon>Moraxellaceae</taxon>
        <taxon>Alkanindiges</taxon>
    </lineage>
</organism>
<reference evidence="1 2" key="1">
    <citation type="submission" date="2019-03" db="EMBL/GenBank/DDBJ databases">
        <title>Alkanindiges illinoisensis: a potential pathogenic isolated from ascites of a gastric cancer patient with abdominal metastasis.</title>
        <authorList>
            <person name="Hu X."/>
            <person name="Yang B."/>
            <person name="Yan X."/>
            <person name="Lin L."/>
            <person name="Zhao H."/>
            <person name="Zhou F."/>
            <person name="Su B."/>
            <person name="Chen J."/>
            <person name="Rui Y."/>
            <person name="Wang Q."/>
            <person name="Zheng L."/>
        </authorList>
    </citation>
    <scope>NUCLEOTIDE SEQUENCE [LARGE SCALE GENOMIC DNA]</scope>
    <source>
        <strain evidence="1 2">NFYY 23406</strain>
    </source>
</reference>
<dbReference type="RefSeq" id="WP_134244812.1">
    <property type="nucleotide sequence ID" value="NZ_SNTY01000038.1"/>
</dbReference>
<evidence type="ECO:0000313" key="1">
    <source>
        <dbReference type="EMBL" id="TEU25385.1"/>
    </source>
</evidence>
<dbReference type="STRING" id="1120977.GCA_000619845_01211"/>
<dbReference type="Proteomes" id="UP000297834">
    <property type="component" value="Unassembled WGS sequence"/>
</dbReference>
<gene>
    <name evidence="1" type="ORF">E2B99_09905</name>
</gene>
<dbReference type="NCBIfam" id="TIGR02292">
    <property type="entry name" value="ygfB_yecA"/>
    <property type="match status" value="1"/>
</dbReference>
<dbReference type="EMBL" id="SNTY01000038">
    <property type="protein sequence ID" value="TEU25385.1"/>
    <property type="molecule type" value="Genomic_DNA"/>
</dbReference>
<comment type="caution">
    <text evidence="1">The sequence shown here is derived from an EMBL/GenBank/DDBJ whole genome shotgun (WGS) entry which is preliminary data.</text>
</comment>
<protein>
    <submittedName>
        <fullName evidence="1">YecA family protein</fullName>
    </submittedName>
</protein>
<keyword evidence="2" id="KW-1185">Reference proteome</keyword>
<dbReference type="InterPro" id="IPR011978">
    <property type="entry name" value="YgfB-like"/>
</dbReference>
<sequence>MATLDLDLLADYLDGEHNEHGLDFAATHGFLCACVVGPELKNWLSQLFENNEAKVRKDIIEQIRLWREDIQQTLINEETIEFPFEIEEATEESSLGDWSVGFVDALFLNDEAWFQVDDADEEAIIMLTLPMMVFSGIEGETEMDNIRRNGDLMDELAEEIPENLTKLYLLYHSPDE</sequence>